<evidence type="ECO:0000313" key="2">
    <source>
        <dbReference type="Proteomes" id="UP000703269"/>
    </source>
</evidence>
<organism evidence="1 2">
    <name type="scientific">Phanerochaete sordida</name>
    <dbReference type="NCBI Taxonomy" id="48140"/>
    <lineage>
        <taxon>Eukaryota</taxon>
        <taxon>Fungi</taxon>
        <taxon>Dikarya</taxon>
        <taxon>Basidiomycota</taxon>
        <taxon>Agaricomycotina</taxon>
        <taxon>Agaricomycetes</taxon>
        <taxon>Polyporales</taxon>
        <taxon>Phanerochaetaceae</taxon>
        <taxon>Phanerochaete</taxon>
    </lineage>
</organism>
<keyword evidence="2" id="KW-1185">Reference proteome</keyword>
<name>A0A9P3LEE7_9APHY</name>
<dbReference type="EMBL" id="BPQB01000019">
    <property type="protein sequence ID" value="GJE90912.1"/>
    <property type="molecule type" value="Genomic_DNA"/>
</dbReference>
<dbReference type="AlphaFoldDB" id="A0A9P3LEE7"/>
<reference evidence="1 2" key="1">
    <citation type="submission" date="2021-08" db="EMBL/GenBank/DDBJ databases">
        <title>Draft Genome Sequence of Phanerochaete sordida strain YK-624.</title>
        <authorList>
            <person name="Mori T."/>
            <person name="Dohra H."/>
            <person name="Suzuki T."/>
            <person name="Kawagishi H."/>
            <person name="Hirai H."/>
        </authorList>
    </citation>
    <scope>NUCLEOTIDE SEQUENCE [LARGE SCALE GENOMIC DNA]</scope>
    <source>
        <strain evidence="1 2">YK-624</strain>
    </source>
</reference>
<dbReference type="Proteomes" id="UP000703269">
    <property type="component" value="Unassembled WGS sequence"/>
</dbReference>
<comment type="caution">
    <text evidence="1">The sequence shown here is derived from an EMBL/GenBank/DDBJ whole genome shotgun (WGS) entry which is preliminary data.</text>
</comment>
<protein>
    <submittedName>
        <fullName evidence="1">Uncharacterized protein</fullName>
    </submittedName>
</protein>
<sequence>MPFRVDITAACGDRCERCRKRRFCRSCTHSTVCLLCELRGTRLLRPDASVILHSRLRLLLCWQLHAVPPDAGPSDRLSTSA</sequence>
<gene>
    <name evidence="1" type="ORF">PsYK624_070580</name>
</gene>
<accession>A0A9P3LEE7</accession>
<proteinExistence type="predicted"/>
<evidence type="ECO:0000313" key="1">
    <source>
        <dbReference type="EMBL" id="GJE90912.1"/>
    </source>
</evidence>